<feature type="region of interest" description="Disordered" evidence="1">
    <location>
        <begin position="306"/>
        <end position="348"/>
    </location>
</feature>
<name>A0AAD7PIT8_QUISA</name>
<sequence length="366" mass="42008">MEEEKAAAYYEELTRKGGGAARFKQGLGFSTTTINNDAPTAGSALPSSSSFLKNFVKASSPSKTSEFEKQAQLQSIQNKLKKKPTSSAAEETNPSRVSEKTHSRRRSVSRERDRERDSRRRRSRSRERYRDRGRDSRRRSRSRERYRRRKRSRSRSDSDEDRRHRERGRRRSLSPRDRRSERRSRSSEKNGGHGGDRRKVAQLGKEKNAGVDYARLIQGYDKMTRAERVKAKMKLQLSETAEKDVAKGMGSGWERFEFNKDAPLDDEEIEAAEDDTVLTRNIGQSFRFSAVEARREDQIRSAHDEAMFGARALPPSISSDSEPEGGNNDRENNDKETNREDLAASLLSETVLAKQRGSWRDRVREA</sequence>
<dbReference type="PANTHER" id="PTHR31968">
    <property type="entry name" value="SERINE/ARGININE-RELATED PROTEIN 53"/>
    <property type="match status" value="1"/>
</dbReference>
<accession>A0AAD7PIT8</accession>
<evidence type="ECO:0000313" key="3">
    <source>
        <dbReference type="Proteomes" id="UP001163823"/>
    </source>
</evidence>
<gene>
    <name evidence="2" type="ORF">O6P43_022761</name>
</gene>
<proteinExistence type="predicted"/>
<dbReference type="GO" id="GO:0000380">
    <property type="term" value="P:alternative mRNA splicing, via spliceosome"/>
    <property type="evidence" value="ECO:0007669"/>
    <property type="project" value="InterPro"/>
</dbReference>
<feature type="compositionally biased region" description="Basic residues" evidence="1">
    <location>
        <begin position="135"/>
        <end position="153"/>
    </location>
</feature>
<organism evidence="2 3">
    <name type="scientific">Quillaja saponaria</name>
    <name type="common">Soap bark tree</name>
    <dbReference type="NCBI Taxonomy" id="32244"/>
    <lineage>
        <taxon>Eukaryota</taxon>
        <taxon>Viridiplantae</taxon>
        <taxon>Streptophyta</taxon>
        <taxon>Embryophyta</taxon>
        <taxon>Tracheophyta</taxon>
        <taxon>Spermatophyta</taxon>
        <taxon>Magnoliopsida</taxon>
        <taxon>eudicotyledons</taxon>
        <taxon>Gunneridae</taxon>
        <taxon>Pentapetalae</taxon>
        <taxon>rosids</taxon>
        <taxon>fabids</taxon>
        <taxon>Fabales</taxon>
        <taxon>Quillajaceae</taxon>
        <taxon>Quillaja</taxon>
    </lineage>
</organism>
<reference evidence="2" key="1">
    <citation type="journal article" date="2023" name="Science">
        <title>Elucidation of the pathway for biosynthesis of saponin adjuvants from the soapbark tree.</title>
        <authorList>
            <person name="Reed J."/>
            <person name="Orme A."/>
            <person name="El-Demerdash A."/>
            <person name="Owen C."/>
            <person name="Martin L.B.B."/>
            <person name="Misra R.C."/>
            <person name="Kikuchi S."/>
            <person name="Rejzek M."/>
            <person name="Martin A.C."/>
            <person name="Harkess A."/>
            <person name="Leebens-Mack J."/>
            <person name="Louveau T."/>
            <person name="Stephenson M.J."/>
            <person name="Osbourn A."/>
        </authorList>
    </citation>
    <scope>NUCLEOTIDE SEQUENCE</scope>
    <source>
        <strain evidence="2">S10</strain>
    </source>
</reference>
<dbReference type="EMBL" id="JARAOO010000009">
    <property type="protein sequence ID" value="KAJ7956295.1"/>
    <property type="molecule type" value="Genomic_DNA"/>
</dbReference>
<dbReference type="InterPro" id="IPR034604">
    <property type="entry name" value="SRRP53"/>
</dbReference>
<feature type="region of interest" description="Disordered" evidence="1">
    <location>
        <begin position="59"/>
        <end position="210"/>
    </location>
</feature>
<evidence type="ECO:0000313" key="2">
    <source>
        <dbReference type="EMBL" id="KAJ7956295.1"/>
    </source>
</evidence>
<dbReference type="PANTHER" id="PTHR31968:SF4">
    <property type="entry name" value="SERINE_ARGININE-RELATED PROTEIN 53"/>
    <property type="match status" value="1"/>
</dbReference>
<keyword evidence="3" id="KW-1185">Reference proteome</keyword>
<feature type="compositionally biased region" description="Basic and acidic residues" evidence="1">
    <location>
        <begin position="327"/>
        <end position="342"/>
    </location>
</feature>
<feature type="compositionally biased region" description="Basic residues" evidence="1">
    <location>
        <begin position="164"/>
        <end position="173"/>
    </location>
</feature>
<evidence type="ECO:0000256" key="1">
    <source>
        <dbReference type="SAM" id="MobiDB-lite"/>
    </source>
</evidence>
<feature type="compositionally biased region" description="Basic and acidic residues" evidence="1">
    <location>
        <begin position="108"/>
        <end position="118"/>
    </location>
</feature>
<protein>
    <submittedName>
        <fullName evidence="2">Arginine/serine-rich protein PNISR-like isoform X1</fullName>
    </submittedName>
</protein>
<dbReference type="KEGG" id="qsa:O6P43_022761"/>
<dbReference type="AlphaFoldDB" id="A0AAD7PIT8"/>
<comment type="caution">
    <text evidence="2">The sequence shown here is derived from an EMBL/GenBank/DDBJ whole genome shotgun (WGS) entry which is preliminary data.</text>
</comment>
<feature type="compositionally biased region" description="Basic and acidic residues" evidence="1">
    <location>
        <begin position="174"/>
        <end position="209"/>
    </location>
</feature>
<feature type="compositionally biased region" description="Polar residues" evidence="1">
    <location>
        <begin position="85"/>
        <end position="96"/>
    </location>
</feature>
<feature type="compositionally biased region" description="Basic and acidic residues" evidence="1">
    <location>
        <begin position="154"/>
        <end position="163"/>
    </location>
</feature>
<dbReference type="GO" id="GO:0005634">
    <property type="term" value="C:nucleus"/>
    <property type="evidence" value="ECO:0007669"/>
    <property type="project" value="TreeGrafter"/>
</dbReference>
<dbReference type="Proteomes" id="UP001163823">
    <property type="component" value="Chromosome 9"/>
</dbReference>
<dbReference type="GO" id="GO:0005737">
    <property type="term" value="C:cytoplasm"/>
    <property type="evidence" value="ECO:0007669"/>
    <property type="project" value="TreeGrafter"/>
</dbReference>